<feature type="compositionally biased region" description="Low complexity" evidence="2">
    <location>
        <begin position="402"/>
        <end position="416"/>
    </location>
</feature>
<dbReference type="EMBL" id="HACA01010082">
    <property type="protein sequence ID" value="CDW27443.1"/>
    <property type="molecule type" value="Transcribed_RNA"/>
</dbReference>
<dbReference type="InterPro" id="IPR031942">
    <property type="entry name" value="DUF4774"/>
</dbReference>
<dbReference type="Pfam" id="PF15999">
    <property type="entry name" value="DUF4774"/>
    <property type="match status" value="1"/>
</dbReference>
<keyword evidence="1" id="KW-0193">Cuticle</keyword>
<feature type="signal peptide" evidence="3">
    <location>
        <begin position="1"/>
        <end position="21"/>
    </location>
</feature>
<organism evidence="5">
    <name type="scientific">Lepeophtheirus salmonis</name>
    <name type="common">Salmon louse</name>
    <name type="synonym">Caligus salmonis</name>
    <dbReference type="NCBI Taxonomy" id="72036"/>
    <lineage>
        <taxon>Eukaryota</taxon>
        <taxon>Metazoa</taxon>
        <taxon>Ecdysozoa</taxon>
        <taxon>Arthropoda</taxon>
        <taxon>Crustacea</taxon>
        <taxon>Multicrustacea</taxon>
        <taxon>Hexanauplia</taxon>
        <taxon>Copepoda</taxon>
        <taxon>Siphonostomatoida</taxon>
        <taxon>Caligidae</taxon>
        <taxon>Lepeophtheirus</taxon>
    </lineage>
</organism>
<reference evidence="5" key="1">
    <citation type="submission" date="2014-05" db="EMBL/GenBank/DDBJ databases">
        <authorList>
            <person name="Chronopoulou M."/>
        </authorList>
    </citation>
    <scope>NUCLEOTIDE SEQUENCE</scope>
    <source>
        <tissue evidence="5">Whole organism</tissue>
    </source>
</reference>
<evidence type="ECO:0000259" key="4">
    <source>
        <dbReference type="Pfam" id="PF15999"/>
    </source>
</evidence>
<proteinExistence type="predicted"/>
<feature type="compositionally biased region" description="Basic residues" evidence="2">
    <location>
        <begin position="387"/>
        <end position="401"/>
    </location>
</feature>
<dbReference type="GO" id="GO:0042302">
    <property type="term" value="F:structural constituent of cuticle"/>
    <property type="evidence" value="ECO:0007669"/>
    <property type="project" value="UniProtKB-UniRule"/>
</dbReference>
<dbReference type="InterPro" id="IPR000618">
    <property type="entry name" value="Insect_cuticle"/>
</dbReference>
<feature type="chain" id="PRO_5005487911" description="DUF4774 domain-containing protein" evidence="3">
    <location>
        <begin position="22"/>
        <end position="439"/>
    </location>
</feature>
<dbReference type="PROSITE" id="PS51155">
    <property type="entry name" value="CHIT_BIND_RR_2"/>
    <property type="match status" value="1"/>
</dbReference>
<keyword evidence="3" id="KW-0732">Signal</keyword>
<evidence type="ECO:0000256" key="3">
    <source>
        <dbReference type="SAM" id="SignalP"/>
    </source>
</evidence>
<evidence type="ECO:0000313" key="5">
    <source>
        <dbReference type="EMBL" id="CDW27443.1"/>
    </source>
</evidence>
<dbReference type="Pfam" id="PF00379">
    <property type="entry name" value="Chitin_bind_4"/>
    <property type="match status" value="1"/>
</dbReference>
<feature type="domain" description="DUF4774" evidence="4">
    <location>
        <begin position="233"/>
        <end position="268"/>
    </location>
</feature>
<name>A0A0K2TMV6_LEPSM</name>
<evidence type="ECO:0000256" key="2">
    <source>
        <dbReference type="SAM" id="MobiDB-lite"/>
    </source>
</evidence>
<sequence>MKIYKGFTLLSIFLLIGAVHSFPSRKSKPEDLIATDSQIQFSDTNGEFKTSVNTDNSFRAETRSPDGSVKGVYGWVSPGGKPIRVAFKSDAKNGYQTFQEVKKLNVDLPPLPSKLYASNDTDVEVKEVSPKKPTENLLSRQRYRIPQEARNTDTFYAQNDDNDDNFVVLEEDADLRSGNDQTQSNDEDTAVFIEQSSNDYNDEVADPLKTPDLGILSEFQDILSSLEPGTPFAQSNPSATAISGEQGVAQVSPSSSAIVGPGGVAISLPAGQALVGAGGISISAPKSSSQAGVGGVAIAGVSSTSIAGITSGATPVGADDGTSLSDGLGGDPGFFKRHAGNENSSISLIRGAAAPFIANYFFQFKMPEYYGAANPNNLLNKFFSGRQRRRPNQISGRKRYSPSRTSVSGRSSPMSRQYSTQERHVRYEAPDLQSLSEQA</sequence>
<feature type="region of interest" description="Disordered" evidence="2">
    <location>
        <begin position="387"/>
        <end position="439"/>
    </location>
</feature>
<accession>A0A0K2TMV6</accession>
<dbReference type="AlphaFoldDB" id="A0A0K2TMV6"/>
<protein>
    <recommendedName>
        <fullName evidence="4">DUF4774 domain-containing protein</fullName>
    </recommendedName>
</protein>
<evidence type="ECO:0000256" key="1">
    <source>
        <dbReference type="PROSITE-ProRule" id="PRU00497"/>
    </source>
</evidence>
<dbReference type="OrthoDB" id="10642812at2759"/>